<keyword evidence="2" id="KW-1185">Reference proteome</keyword>
<evidence type="ECO:0000313" key="2">
    <source>
        <dbReference type="Proteomes" id="UP000031671"/>
    </source>
</evidence>
<comment type="caution">
    <text evidence="1">The sequence shown here is derived from an EMBL/GenBank/DDBJ whole genome shotgun (WGS) entry which is preliminary data.</text>
</comment>
<reference evidence="1 2" key="2">
    <citation type="submission" date="2015-01" db="EMBL/GenBank/DDBJ databases">
        <authorList>
            <consortium name="NBRP consortium"/>
            <person name="Sawabe T."/>
            <person name="Meirelles P."/>
            <person name="Feng G."/>
            <person name="Sayaka M."/>
            <person name="Hattori M."/>
            <person name="Ohkuma M."/>
        </authorList>
    </citation>
    <scope>NUCLEOTIDE SEQUENCE [LARGE SCALE GENOMIC DNA]</scope>
    <source>
        <strain evidence="2">JCM 19231</strain>
    </source>
</reference>
<sequence>MTSEYEFDVVVDAVGVIGEVVDSVSIKPAQYADTDWHLVSAWEDRDGTWYSFQKMSDGERVVTPIQDSPHAEYKFEDANEYFFSTWNPYGTGYDFRYSMTNDGERYNAVTINLQESDGGTQKALRVTKDKHQICEVNECYSNQGRLDISIQDYGLVNLSLEFPSEDDNGYFYCQAT</sequence>
<dbReference type="AlphaFoldDB" id="A0A0B8P1X2"/>
<protein>
    <submittedName>
        <fullName evidence="1">Uncharacterized protein</fullName>
    </submittedName>
</protein>
<reference evidence="1 2" key="1">
    <citation type="submission" date="2015-01" db="EMBL/GenBank/DDBJ databases">
        <title>Vibrio sp. C1 JCM 19231 whole genome shotgun sequence.</title>
        <authorList>
            <person name="Sawabe T."/>
            <person name="Meirelles P."/>
            <person name="Feng G."/>
            <person name="Sayaka M."/>
            <person name="Hattori M."/>
            <person name="Ohkuma M."/>
        </authorList>
    </citation>
    <scope>NUCLEOTIDE SEQUENCE [LARGE SCALE GENOMIC DNA]</scope>
    <source>
        <strain evidence="2">JCM 19231</strain>
    </source>
</reference>
<proteinExistence type="predicted"/>
<evidence type="ECO:0000313" key="1">
    <source>
        <dbReference type="EMBL" id="GAM58577.1"/>
    </source>
</evidence>
<dbReference type="Proteomes" id="UP000031671">
    <property type="component" value="Unassembled WGS sequence"/>
</dbReference>
<gene>
    <name evidence="1" type="ORF">JCM19231_4249</name>
</gene>
<name>A0A0B8P1X2_9VIBR</name>
<organism evidence="1 2">
    <name type="scientific">Vibrio ishigakensis</name>
    <dbReference type="NCBI Taxonomy" id="1481914"/>
    <lineage>
        <taxon>Bacteria</taxon>
        <taxon>Pseudomonadati</taxon>
        <taxon>Pseudomonadota</taxon>
        <taxon>Gammaproteobacteria</taxon>
        <taxon>Vibrionales</taxon>
        <taxon>Vibrionaceae</taxon>
        <taxon>Vibrio</taxon>
    </lineage>
</organism>
<dbReference type="EMBL" id="BBRZ01000093">
    <property type="protein sequence ID" value="GAM58577.1"/>
    <property type="molecule type" value="Genomic_DNA"/>
</dbReference>
<accession>A0A0B8P1X2</accession>